<dbReference type="PROSITE" id="PS50977">
    <property type="entry name" value="HTH_TETR_2"/>
    <property type="match status" value="1"/>
</dbReference>
<name>A0ABP6PXA1_9ACTN</name>
<dbReference type="Proteomes" id="UP001501237">
    <property type="component" value="Unassembled WGS sequence"/>
</dbReference>
<dbReference type="PRINTS" id="PR00455">
    <property type="entry name" value="HTHTETR"/>
</dbReference>
<dbReference type="PANTHER" id="PTHR47506:SF1">
    <property type="entry name" value="HTH-TYPE TRANSCRIPTIONAL REGULATOR YJDC"/>
    <property type="match status" value="1"/>
</dbReference>
<evidence type="ECO:0000256" key="1">
    <source>
        <dbReference type="ARBA" id="ARBA00023015"/>
    </source>
</evidence>
<feature type="domain" description="HTH tetR-type" evidence="5">
    <location>
        <begin position="9"/>
        <end position="69"/>
    </location>
</feature>
<sequence>MTTPTTKGERTRQALLDAAVIRFGRDGYRRTAITDIARDAGLSGTAAYAYFANKEELFLAAVDADAIPVIQEGLAALTGDALLDHRRGSLILGFLDALGRHPLAHRIISGLEPDFTVRILSIPALDDLRAEHARRLRALQAAGEIRTDIDPDQIARGMVPIILSLLMALLQTRTGPAALLGPDVAAVFDAVLLPPAPERR</sequence>
<dbReference type="Pfam" id="PF00440">
    <property type="entry name" value="TetR_N"/>
    <property type="match status" value="1"/>
</dbReference>
<keyword evidence="1" id="KW-0805">Transcription regulation</keyword>
<evidence type="ECO:0000313" key="7">
    <source>
        <dbReference type="Proteomes" id="UP001501237"/>
    </source>
</evidence>
<dbReference type="InterPro" id="IPR036271">
    <property type="entry name" value="Tet_transcr_reg_TetR-rel_C_sf"/>
</dbReference>
<proteinExistence type="predicted"/>
<reference evidence="7" key="1">
    <citation type="journal article" date="2019" name="Int. J. Syst. Evol. Microbiol.">
        <title>The Global Catalogue of Microorganisms (GCM) 10K type strain sequencing project: providing services to taxonomists for standard genome sequencing and annotation.</title>
        <authorList>
            <consortium name="The Broad Institute Genomics Platform"/>
            <consortium name="The Broad Institute Genome Sequencing Center for Infectious Disease"/>
            <person name="Wu L."/>
            <person name="Ma J."/>
        </authorList>
    </citation>
    <scope>NUCLEOTIDE SEQUENCE [LARGE SCALE GENOMIC DNA]</scope>
    <source>
        <strain evidence="7">JCM 9377</strain>
    </source>
</reference>
<dbReference type="RefSeq" id="WP_344821559.1">
    <property type="nucleotide sequence ID" value="NZ_BAAAUV010000001.1"/>
</dbReference>
<evidence type="ECO:0000256" key="4">
    <source>
        <dbReference type="PROSITE-ProRule" id="PRU00335"/>
    </source>
</evidence>
<evidence type="ECO:0000256" key="3">
    <source>
        <dbReference type="ARBA" id="ARBA00023163"/>
    </source>
</evidence>
<feature type="DNA-binding region" description="H-T-H motif" evidence="4">
    <location>
        <begin position="32"/>
        <end position="51"/>
    </location>
</feature>
<comment type="caution">
    <text evidence="6">The sequence shown here is derived from an EMBL/GenBank/DDBJ whole genome shotgun (WGS) entry which is preliminary data.</text>
</comment>
<dbReference type="EMBL" id="BAAAUV010000001">
    <property type="protein sequence ID" value="GAA3194887.1"/>
    <property type="molecule type" value="Genomic_DNA"/>
</dbReference>
<dbReference type="Gene3D" id="1.10.357.10">
    <property type="entry name" value="Tetracycline Repressor, domain 2"/>
    <property type="match status" value="1"/>
</dbReference>
<keyword evidence="2 4" id="KW-0238">DNA-binding</keyword>
<dbReference type="PANTHER" id="PTHR47506">
    <property type="entry name" value="TRANSCRIPTIONAL REGULATORY PROTEIN"/>
    <property type="match status" value="1"/>
</dbReference>
<evidence type="ECO:0000259" key="5">
    <source>
        <dbReference type="PROSITE" id="PS50977"/>
    </source>
</evidence>
<dbReference type="InterPro" id="IPR001647">
    <property type="entry name" value="HTH_TetR"/>
</dbReference>
<dbReference type="SUPFAM" id="SSF48498">
    <property type="entry name" value="Tetracyclin repressor-like, C-terminal domain"/>
    <property type="match status" value="1"/>
</dbReference>
<accession>A0ABP6PXA1</accession>
<organism evidence="6 7">
    <name type="scientific">Actinocorallia longicatena</name>
    <dbReference type="NCBI Taxonomy" id="111803"/>
    <lineage>
        <taxon>Bacteria</taxon>
        <taxon>Bacillati</taxon>
        <taxon>Actinomycetota</taxon>
        <taxon>Actinomycetes</taxon>
        <taxon>Streptosporangiales</taxon>
        <taxon>Thermomonosporaceae</taxon>
        <taxon>Actinocorallia</taxon>
    </lineage>
</organism>
<evidence type="ECO:0000256" key="2">
    <source>
        <dbReference type="ARBA" id="ARBA00023125"/>
    </source>
</evidence>
<keyword evidence="7" id="KW-1185">Reference proteome</keyword>
<dbReference type="InterPro" id="IPR009057">
    <property type="entry name" value="Homeodomain-like_sf"/>
</dbReference>
<keyword evidence="3" id="KW-0804">Transcription</keyword>
<protein>
    <recommendedName>
        <fullName evidence="5">HTH tetR-type domain-containing protein</fullName>
    </recommendedName>
</protein>
<gene>
    <name evidence="6" type="ORF">GCM10010468_04830</name>
</gene>
<dbReference type="SUPFAM" id="SSF46689">
    <property type="entry name" value="Homeodomain-like"/>
    <property type="match status" value="1"/>
</dbReference>
<evidence type="ECO:0000313" key="6">
    <source>
        <dbReference type="EMBL" id="GAA3194887.1"/>
    </source>
</evidence>